<proteinExistence type="predicted"/>
<name>A0ACB8T3B8_9AGAM</name>
<gene>
    <name evidence="1" type="ORF">BV25DRAFT_461344</name>
</gene>
<organism evidence="1 2">
    <name type="scientific">Artomyces pyxidatus</name>
    <dbReference type="NCBI Taxonomy" id="48021"/>
    <lineage>
        <taxon>Eukaryota</taxon>
        <taxon>Fungi</taxon>
        <taxon>Dikarya</taxon>
        <taxon>Basidiomycota</taxon>
        <taxon>Agaricomycotina</taxon>
        <taxon>Agaricomycetes</taxon>
        <taxon>Russulales</taxon>
        <taxon>Auriscalpiaceae</taxon>
        <taxon>Artomyces</taxon>
    </lineage>
</organism>
<reference evidence="1" key="2">
    <citation type="journal article" date="2022" name="New Phytol.">
        <title>Evolutionary transition to the ectomycorrhizal habit in the genomes of a hyperdiverse lineage of mushroom-forming fungi.</title>
        <authorList>
            <person name="Looney B."/>
            <person name="Miyauchi S."/>
            <person name="Morin E."/>
            <person name="Drula E."/>
            <person name="Courty P.E."/>
            <person name="Kohler A."/>
            <person name="Kuo A."/>
            <person name="LaButti K."/>
            <person name="Pangilinan J."/>
            <person name="Lipzen A."/>
            <person name="Riley R."/>
            <person name="Andreopoulos W."/>
            <person name="He G."/>
            <person name="Johnson J."/>
            <person name="Nolan M."/>
            <person name="Tritt A."/>
            <person name="Barry K.W."/>
            <person name="Grigoriev I.V."/>
            <person name="Nagy L.G."/>
            <person name="Hibbett D."/>
            <person name="Henrissat B."/>
            <person name="Matheny P.B."/>
            <person name="Labbe J."/>
            <person name="Martin F.M."/>
        </authorList>
    </citation>
    <scope>NUCLEOTIDE SEQUENCE</scope>
    <source>
        <strain evidence="1">HHB10654</strain>
    </source>
</reference>
<accession>A0ACB8T3B8</accession>
<keyword evidence="2" id="KW-1185">Reference proteome</keyword>
<comment type="caution">
    <text evidence="1">The sequence shown here is derived from an EMBL/GenBank/DDBJ whole genome shotgun (WGS) entry which is preliminary data.</text>
</comment>
<evidence type="ECO:0000313" key="1">
    <source>
        <dbReference type="EMBL" id="KAI0063215.1"/>
    </source>
</evidence>
<dbReference type="Proteomes" id="UP000814140">
    <property type="component" value="Unassembled WGS sequence"/>
</dbReference>
<dbReference type="EMBL" id="MU277204">
    <property type="protein sequence ID" value="KAI0063215.1"/>
    <property type="molecule type" value="Genomic_DNA"/>
</dbReference>
<sequence>MDIAFPVYLDEDHVMMHLDYMLPIPEQPERIIPASPACSIPEDPFVTPTSSSNNLLCQSSPTSLKPLLWLHRRQRPPQTHNSPTPSPTDTRASFLTSLLHARWPKSEPEDPIFGQTTPRALSPFRGQPRPPSQLSMPRSILRADSRSKSQRERALGSVKFAASERVWEYAEDDDDDADLPFDQGYGLPGADPDDGRRPWWYGPREKARDIDADSVTTYPPPRERERGGDSFFRRFIGSSGKSHARGHRPALGKGVGEKPTISGPMPLLRAASVRELKDMHHSHEVAKEKTMAAAAAKKGGKMRTFWGRRAKAS</sequence>
<reference evidence="1" key="1">
    <citation type="submission" date="2021-03" db="EMBL/GenBank/DDBJ databases">
        <authorList>
            <consortium name="DOE Joint Genome Institute"/>
            <person name="Ahrendt S."/>
            <person name="Looney B.P."/>
            <person name="Miyauchi S."/>
            <person name="Morin E."/>
            <person name="Drula E."/>
            <person name="Courty P.E."/>
            <person name="Chicoki N."/>
            <person name="Fauchery L."/>
            <person name="Kohler A."/>
            <person name="Kuo A."/>
            <person name="Labutti K."/>
            <person name="Pangilinan J."/>
            <person name="Lipzen A."/>
            <person name="Riley R."/>
            <person name="Andreopoulos W."/>
            <person name="He G."/>
            <person name="Johnson J."/>
            <person name="Barry K.W."/>
            <person name="Grigoriev I.V."/>
            <person name="Nagy L."/>
            <person name="Hibbett D."/>
            <person name="Henrissat B."/>
            <person name="Matheny P.B."/>
            <person name="Labbe J."/>
            <person name="Martin F."/>
        </authorList>
    </citation>
    <scope>NUCLEOTIDE SEQUENCE</scope>
    <source>
        <strain evidence="1">HHB10654</strain>
    </source>
</reference>
<protein>
    <submittedName>
        <fullName evidence="1">Uncharacterized protein</fullName>
    </submittedName>
</protein>
<evidence type="ECO:0000313" key="2">
    <source>
        <dbReference type="Proteomes" id="UP000814140"/>
    </source>
</evidence>